<evidence type="ECO:0000313" key="3">
    <source>
        <dbReference type="EMBL" id="QBK84698.1"/>
    </source>
</evidence>
<feature type="compositionally biased region" description="Gly residues" evidence="1">
    <location>
        <begin position="472"/>
        <end position="486"/>
    </location>
</feature>
<feature type="transmembrane region" description="Helical" evidence="2">
    <location>
        <begin position="519"/>
        <end position="540"/>
    </location>
</feature>
<organism evidence="3">
    <name type="scientific">Pithovirus LCDPAC01</name>
    <dbReference type="NCBI Taxonomy" id="2506600"/>
    <lineage>
        <taxon>Viruses</taxon>
        <taxon>Pithoviruses</taxon>
    </lineage>
</organism>
<keyword evidence="2" id="KW-1133">Transmembrane helix</keyword>
<evidence type="ECO:0000256" key="1">
    <source>
        <dbReference type="SAM" id="MobiDB-lite"/>
    </source>
</evidence>
<dbReference type="EMBL" id="MK500286">
    <property type="protein sequence ID" value="QBK84698.1"/>
    <property type="molecule type" value="Genomic_DNA"/>
</dbReference>
<keyword evidence="2" id="KW-0812">Transmembrane</keyword>
<evidence type="ECO:0000256" key="2">
    <source>
        <dbReference type="SAM" id="Phobius"/>
    </source>
</evidence>
<name>A0A481YN26_9VIRU</name>
<dbReference type="PANTHER" id="PTHR36519:SF9">
    <property type="entry name" value="EB DOMAIN-CONTAINING PROTEIN-RELATED"/>
    <property type="match status" value="1"/>
</dbReference>
<feature type="region of interest" description="Disordered" evidence="1">
    <location>
        <begin position="470"/>
        <end position="489"/>
    </location>
</feature>
<sequence>MSIFDRARRYLTFISRITTSAGDNVLKSTPISPNIDGKNYNLLKTTTGSYQTALKLYEFDASKISSSIFLHQFISGSYTVFWFVNVDTGETSVSMKNKILNAKEFPPLDINKKTVLIRLTIAVTNVIISSNPFQNSTDSNTIITYMTFNSGGVSITTENLDDAWIFTFGTDNFSRYDGSNMYTLHKVGGSGGISNQQIYLATSITDINTFRANPAGDCGTRCQVHKICFHNRITSSFSCEDETKRIVGRRSYLAYVDKADPTTAQAASISEHQSGNSFLFGQPPIKFYEPVQNVGNYTIYWFINLTPEMTLSTILTYVAENAQFPPLYENKDTVCLFVKINTIPISDNALQNLHRPGSSTEFHFMSFGKNSLDLQGNDIKNAYVFRLTKIGVSEYVATKVSGTGESKKNILLAETTDEIFNFHSKFCTDSGSCNSDEKCHSSQCVDADLCFDCKTIEMCDKGNCIPIPSGDTGPGDTGPGDTGPGDTGPPSTCTTNDDCKSGEICTDGSCVKKSLLKTWWFWAIIGVGVVILALIIFFVVRSRKKRKV</sequence>
<gene>
    <name evidence="3" type="ORF">LCDPAC01_01790</name>
</gene>
<dbReference type="PANTHER" id="PTHR36519">
    <property type="entry name" value="FIP (FUNGUS-INDUCED PROTEIN) RELATED-RELATED"/>
    <property type="match status" value="1"/>
</dbReference>
<keyword evidence="2" id="KW-0472">Membrane</keyword>
<reference evidence="3" key="1">
    <citation type="journal article" date="2019" name="MBio">
        <title>Virus Genomes from Deep Sea Sediments Expand the Ocean Megavirome and Support Independent Origins of Viral Gigantism.</title>
        <authorList>
            <person name="Backstrom D."/>
            <person name="Yutin N."/>
            <person name="Jorgensen S.L."/>
            <person name="Dharamshi J."/>
            <person name="Homa F."/>
            <person name="Zaremba-Niedwiedzka K."/>
            <person name="Spang A."/>
            <person name="Wolf Y.I."/>
            <person name="Koonin E.V."/>
            <person name="Ettema T.J."/>
        </authorList>
    </citation>
    <scope>NUCLEOTIDE SEQUENCE</scope>
</reference>
<evidence type="ECO:0008006" key="4">
    <source>
        <dbReference type="Google" id="ProtNLM"/>
    </source>
</evidence>
<protein>
    <recommendedName>
        <fullName evidence="4">Transmembrane protein</fullName>
    </recommendedName>
</protein>
<proteinExistence type="predicted"/>
<accession>A0A481YN26</accession>